<accession>A0A0C2XN47</accession>
<organism evidence="1 2">
    <name type="scientific">Serendipita vermifera MAFF 305830</name>
    <dbReference type="NCBI Taxonomy" id="933852"/>
    <lineage>
        <taxon>Eukaryota</taxon>
        <taxon>Fungi</taxon>
        <taxon>Dikarya</taxon>
        <taxon>Basidiomycota</taxon>
        <taxon>Agaricomycotina</taxon>
        <taxon>Agaricomycetes</taxon>
        <taxon>Sebacinales</taxon>
        <taxon>Serendipitaceae</taxon>
        <taxon>Serendipita</taxon>
    </lineage>
</organism>
<reference evidence="2" key="2">
    <citation type="submission" date="2015-01" db="EMBL/GenBank/DDBJ databases">
        <title>Evolutionary Origins and Diversification of the Mycorrhizal Mutualists.</title>
        <authorList>
            <consortium name="DOE Joint Genome Institute"/>
            <consortium name="Mycorrhizal Genomics Consortium"/>
            <person name="Kohler A."/>
            <person name="Kuo A."/>
            <person name="Nagy L.G."/>
            <person name="Floudas D."/>
            <person name="Copeland A."/>
            <person name="Barry K.W."/>
            <person name="Cichocki N."/>
            <person name="Veneault-Fourrey C."/>
            <person name="LaButti K."/>
            <person name="Lindquist E.A."/>
            <person name="Lipzen A."/>
            <person name="Lundell T."/>
            <person name="Morin E."/>
            <person name="Murat C."/>
            <person name="Riley R."/>
            <person name="Ohm R."/>
            <person name="Sun H."/>
            <person name="Tunlid A."/>
            <person name="Henrissat B."/>
            <person name="Grigoriev I.V."/>
            <person name="Hibbett D.S."/>
            <person name="Martin F."/>
        </authorList>
    </citation>
    <scope>NUCLEOTIDE SEQUENCE [LARGE SCALE GENOMIC DNA]</scope>
    <source>
        <strain evidence="2">MAFF 305830</strain>
    </source>
</reference>
<evidence type="ECO:0000313" key="1">
    <source>
        <dbReference type="EMBL" id="KIM30417.1"/>
    </source>
</evidence>
<name>A0A0C2XN47_SERVB</name>
<reference evidence="1 2" key="1">
    <citation type="submission" date="2014-04" db="EMBL/GenBank/DDBJ databases">
        <authorList>
            <consortium name="DOE Joint Genome Institute"/>
            <person name="Kuo A."/>
            <person name="Zuccaro A."/>
            <person name="Kohler A."/>
            <person name="Nagy L.G."/>
            <person name="Floudas D."/>
            <person name="Copeland A."/>
            <person name="Barry K.W."/>
            <person name="Cichocki N."/>
            <person name="Veneault-Fourrey C."/>
            <person name="LaButti K."/>
            <person name="Lindquist E.A."/>
            <person name="Lipzen A."/>
            <person name="Lundell T."/>
            <person name="Morin E."/>
            <person name="Murat C."/>
            <person name="Sun H."/>
            <person name="Tunlid A."/>
            <person name="Henrissat B."/>
            <person name="Grigoriev I.V."/>
            <person name="Hibbett D.S."/>
            <person name="Martin F."/>
            <person name="Nordberg H.P."/>
            <person name="Cantor M.N."/>
            <person name="Hua S.X."/>
        </authorList>
    </citation>
    <scope>NUCLEOTIDE SEQUENCE [LARGE SCALE GENOMIC DNA]</scope>
    <source>
        <strain evidence="1 2">MAFF 305830</strain>
    </source>
</reference>
<dbReference type="EMBL" id="KN824284">
    <property type="protein sequence ID" value="KIM30417.1"/>
    <property type="molecule type" value="Genomic_DNA"/>
</dbReference>
<dbReference type="HOGENOM" id="CLU_2352399_0_0_1"/>
<protein>
    <submittedName>
        <fullName evidence="1">Uncharacterized protein</fullName>
    </submittedName>
</protein>
<gene>
    <name evidence="1" type="ORF">M408DRAFT_328018</name>
</gene>
<feature type="non-terminal residue" evidence="1">
    <location>
        <position position="97"/>
    </location>
</feature>
<evidence type="ECO:0000313" key="2">
    <source>
        <dbReference type="Proteomes" id="UP000054097"/>
    </source>
</evidence>
<proteinExistence type="predicted"/>
<dbReference type="Proteomes" id="UP000054097">
    <property type="component" value="Unassembled WGS sequence"/>
</dbReference>
<dbReference type="AlphaFoldDB" id="A0A0C2XN47"/>
<keyword evidence="2" id="KW-1185">Reference proteome</keyword>
<sequence length="97" mass="10832">MAHPSEIHISANDLSDWCACPKNAPKRVTENWGRVGESEMSGGVATYLHLLSRTYASQFSDCGSTSYLPWESGLSLWRKQAYPPVTHDDDFRPSVET</sequence>